<dbReference type="GO" id="GO:0004674">
    <property type="term" value="F:protein serine/threonine kinase activity"/>
    <property type="evidence" value="ECO:0007669"/>
    <property type="project" value="UniProtKB-KW"/>
</dbReference>
<accession>A0AAD7MLM3</accession>
<evidence type="ECO:0000256" key="4">
    <source>
        <dbReference type="ARBA" id="ARBA00022777"/>
    </source>
</evidence>
<protein>
    <submittedName>
        <fullName evidence="7">Kinase-like domain-containing protein</fullName>
    </submittedName>
</protein>
<keyword evidence="3" id="KW-0547">Nucleotide-binding</keyword>
<sequence>MSPTFPSSRLPDLTGAFVDEGYLQLVELLACGGFAKVYKALDTTSSPENPVFYAVKCMQNGAPGSRLVSTLRNEFSMHMAVTHQPGVVNFHHMFTDGPEGEFVFMVLDWETHNMLDLIFRRQLYADRPALVKEAFLEVLDAVAQCHDDGVFHRDLKPQNILCTSRGTGIRLADFGFATREAEPTIFRAGTLAYMSPECADSSRVSYSPRECDLWALAVLLLNLSTGTIPWFATQPSDPKFAAYRADEDNYLVNTLHLTRAAADLVRWCFTADPAGRPNLQQMRDAVVNIERFSLADMLPRAAKHAPVAVHPSTVLNLSDVLSESLISPPLPPLISDIPCPSSSSSATHLSTPPASNGHPSPAVVDLLDAANVGFAAVHPPPLVPTKLHAFTPVRSPPLKMAPEYRFLDRRKRNITTRQRFAEKIRRN</sequence>
<dbReference type="InterPro" id="IPR011009">
    <property type="entry name" value="Kinase-like_dom_sf"/>
</dbReference>
<dbReference type="Proteomes" id="UP001215598">
    <property type="component" value="Unassembled WGS sequence"/>
</dbReference>
<evidence type="ECO:0000256" key="2">
    <source>
        <dbReference type="ARBA" id="ARBA00022679"/>
    </source>
</evidence>
<dbReference type="Pfam" id="PF00069">
    <property type="entry name" value="Pkinase"/>
    <property type="match status" value="1"/>
</dbReference>
<keyword evidence="1" id="KW-0723">Serine/threonine-protein kinase</keyword>
<keyword evidence="8" id="KW-1185">Reference proteome</keyword>
<dbReference type="PROSITE" id="PS50011">
    <property type="entry name" value="PROTEIN_KINASE_DOM"/>
    <property type="match status" value="1"/>
</dbReference>
<dbReference type="SUPFAM" id="SSF56112">
    <property type="entry name" value="Protein kinase-like (PK-like)"/>
    <property type="match status" value="1"/>
</dbReference>
<feature type="domain" description="Protein kinase" evidence="6">
    <location>
        <begin position="23"/>
        <end position="287"/>
    </location>
</feature>
<evidence type="ECO:0000256" key="3">
    <source>
        <dbReference type="ARBA" id="ARBA00022741"/>
    </source>
</evidence>
<keyword evidence="4 7" id="KW-0418">Kinase</keyword>
<dbReference type="GO" id="GO:0005634">
    <property type="term" value="C:nucleus"/>
    <property type="evidence" value="ECO:0007669"/>
    <property type="project" value="TreeGrafter"/>
</dbReference>
<organism evidence="7 8">
    <name type="scientific">Mycena metata</name>
    <dbReference type="NCBI Taxonomy" id="1033252"/>
    <lineage>
        <taxon>Eukaryota</taxon>
        <taxon>Fungi</taxon>
        <taxon>Dikarya</taxon>
        <taxon>Basidiomycota</taxon>
        <taxon>Agaricomycotina</taxon>
        <taxon>Agaricomycetes</taxon>
        <taxon>Agaricomycetidae</taxon>
        <taxon>Agaricales</taxon>
        <taxon>Marasmiineae</taxon>
        <taxon>Mycenaceae</taxon>
        <taxon>Mycena</taxon>
    </lineage>
</organism>
<evidence type="ECO:0000256" key="5">
    <source>
        <dbReference type="ARBA" id="ARBA00022840"/>
    </source>
</evidence>
<comment type="caution">
    <text evidence="7">The sequence shown here is derived from an EMBL/GenBank/DDBJ whole genome shotgun (WGS) entry which is preliminary data.</text>
</comment>
<evidence type="ECO:0000259" key="6">
    <source>
        <dbReference type="PROSITE" id="PS50011"/>
    </source>
</evidence>
<dbReference type="InterPro" id="IPR008271">
    <property type="entry name" value="Ser/Thr_kinase_AS"/>
</dbReference>
<proteinExistence type="predicted"/>
<keyword evidence="5" id="KW-0067">ATP-binding</keyword>
<dbReference type="PANTHER" id="PTHR24345:SF0">
    <property type="entry name" value="CELL CYCLE SERINE_THREONINE-PROTEIN KINASE CDC5_MSD2"/>
    <property type="match status" value="1"/>
</dbReference>
<dbReference type="EMBL" id="JARKIB010000221">
    <property type="protein sequence ID" value="KAJ7722335.1"/>
    <property type="molecule type" value="Genomic_DNA"/>
</dbReference>
<evidence type="ECO:0000313" key="7">
    <source>
        <dbReference type="EMBL" id="KAJ7722335.1"/>
    </source>
</evidence>
<gene>
    <name evidence="7" type="ORF">B0H16DRAFT_1431452</name>
</gene>
<dbReference type="InterPro" id="IPR000719">
    <property type="entry name" value="Prot_kinase_dom"/>
</dbReference>
<dbReference type="AlphaFoldDB" id="A0AAD7MLM3"/>
<evidence type="ECO:0000256" key="1">
    <source>
        <dbReference type="ARBA" id="ARBA00022527"/>
    </source>
</evidence>
<dbReference type="SMART" id="SM00220">
    <property type="entry name" value="S_TKc"/>
    <property type="match status" value="1"/>
</dbReference>
<dbReference type="PANTHER" id="PTHR24345">
    <property type="entry name" value="SERINE/THREONINE-PROTEIN KINASE PLK"/>
    <property type="match status" value="1"/>
</dbReference>
<evidence type="ECO:0000313" key="8">
    <source>
        <dbReference type="Proteomes" id="UP001215598"/>
    </source>
</evidence>
<reference evidence="7" key="1">
    <citation type="submission" date="2023-03" db="EMBL/GenBank/DDBJ databases">
        <title>Massive genome expansion in bonnet fungi (Mycena s.s.) driven by repeated elements and novel gene families across ecological guilds.</title>
        <authorList>
            <consortium name="Lawrence Berkeley National Laboratory"/>
            <person name="Harder C.B."/>
            <person name="Miyauchi S."/>
            <person name="Viragh M."/>
            <person name="Kuo A."/>
            <person name="Thoen E."/>
            <person name="Andreopoulos B."/>
            <person name="Lu D."/>
            <person name="Skrede I."/>
            <person name="Drula E."/>
            <person name="Henrissat B."/>
            <person name="Morin E."/>
            <person name="Kohler A."/>
            <person name="Barry K."/>
            <person name="LaButti K."/>
            <person name="Morin E."/>
            <person name="Salamov A."/>
            <person name="Lipzen A."/>
            <person name="Mereny Z."/>
            <person name="Hegedus B."/>
            <person name="Baldrian P."/>
            <person name="Stursova M."/>
            <person name="Weitz H."/>
            <person name="Taylor A."/>
            <person name="Grigoriev I.V."/>
            <person name="Nagy L.G."/>
            <person name="Martin F."/>
            <person name="Kauserud H."/>
        </authorList>
    </citation>
    <scope>NUCLEOTIDE SEQUENCE</scope>
    <source>
        <strain evidence="7">CBHHK182m</strain>
    </source>
</reference>
<name>A0AAD7MLM3_9AGAR</name>
<dbReference type="Gene3D" id="1.10.510.10">
    <property type="entry name" value="Transferase(Phosphotransferase) domain 1"/>
    <property type="match status" value="1"/>
</dbReference>
<keyword evidence="2" id="KW-0808">Transferase</keyword>
<dbReference type="GO" id="GO:0005524">
    <property type="term" value="F:ATP binding"/>
    <property type="evidence" value="ECO:0007669"/>
    <property type="project" value="UniProtKB-KW"/>
</dbReference>
<dbReference type="PROSITE" id="PS00108">
    <property type="entry name" value="PROTEIN_KINASE_ST"/>
    <property type="match status" value="1"/>
</dbReference>